<keyword evidence="1" id="KW-0614">Plasmid</keyword>
<reference evidence="1 2" key="1">
    <citation type="submission" date="2013-11" db="EMBL/GenBank/DDBJ databases">
        <title>Complete genome sequence of Rhizobium gallicum bv. gallicum R602.</title>
        <authorList>
            <person name="Bustos P."/>
            <person name="Santamaria R.I."/>
            <person name="Lozano L."/>
            <person name="Acosta J.L."/>
            <person name="Ormeno-Orrillo E."/>
            <person name="Rogel M.A."/>
            <person name="Romero D."/>
            <person name="Cevallos M.A."/>
            <person name="Martinez-Romero E."/>
            <person name="Gonzalez V."/>
        </authorList>
    </citation>
    <scope>NUCLEOTIDE SEQUENCE [LARGE SCALE GENOMIC DNA]</scope>
    <source>
        <strain evidence="1 2">R602</strain>
        <plasmid evidence="1 2">pRgalR602c</plasmid>
    </source>
</reference>
<dbReference type="AlphaFoldDB" id="A0A0B4XFC2"/>
<name>A0A0B4XFC2_9HYPH</name>
<keyword evidence="2" id="KW-1185">Reference proteome</keyword>
<dbReference type="InterPro" id="IPR011044">
    <property type="entry name" value="Quino_amine_DH_bsu"/>
</dbReference>
<dbReference type="KEGG" id="rga:RGR602_PC01409"/>
<organism evidence="1 2">
    <name type="scientific">Rhizobium gallicum bv. gallicum R602sp</name>
    <dbReference type="NCBI Taxonomy" id="1041138"/>
    <lineage>
        <taxon>Bacteria</taxon>
        <taxon>Pseudomonadati</taxon>
        <taxon>Pseudomonadota</taxon>
        <taxon>Alphaproteobacteria</taxon>
        <taxon>Hyphomicrobiales</taxon>
        <taxon>Rhizobiaceae</taxon>
        <taxon>Rhizobium/Agrobacterium group</taxon>
        <taxon>Rhizobium</taxon>
    </lineage>
</organism>
<gene>
    <name evidence="1" type="ORF">RGR602_PC01409</name>
</gene>
<evidence type="ECO:0008006" key="3">
    <source>
        <dbReference type="Google" id="ProtNLM"/>
    </source>
</evidence>
<geneLocation type="plasmid" evidence="1 2">
    <name>pRgalR602c</name>
</geneLocation>
<evidence type="ECO:0000313" key="1">
    <source>
        <dbReference type="EMBL" id="AJD45435.1"/>
    </source>
</evidence>
<dbReference type="SUPFAM" id="SSF50969">
    <property type="entry name" value="YVTN repeat-like/Quinoprotein amine dehydrogenase"/>
    <property type="match status" value="1"/>
</dbReference>
<dbReference type="InterPro" id="IPR015943">
    <property type="entry name" value="WD40/YVTN_repeat-like_dom_sf"/>
</dbReference>
<protein>
    <recommendedName>
        <fullName evidence="3">WD40/YVTN repeat-like domain-containing protein</fullName>
    </recommendedName>
</protein>
<dbReference type="HOGENOM" id="CLU_976183_0_0_5"/>
<dbReference type="Proteomes" id="UP000031368">
    <property type="component" value="Plasmid pRgalR602c"/>
</dbReference>
<dbReference type="EMBL" id="CP006880">
    <property type="protein sequence ID" value="AJD45435.1"/>
    <property type="molecule type" value="Genomic_DNA"/>
</dbReference>
<proteinExistence type="predicted"/>
<dbReference type="Gene3D" id="2.130.10.10">
    <property type="entry name" value="YVTN repeat-like/Quinoprotein amine dehydrogenase"/>
    <property type="match status" value="1"/>
</dbReference>
<sequence>MPDDDSTTTCHTAVPLDNGDVVGLMVTTDGEYFVSSLMLLENFPDGDELELADEHRLVADFDMIAPDHFILAEGTGKVIEVRNGRVTQTADLKTIFTGVHRAIDGRIYAFGFNGSVYQRDGITWRALPKLRSNVLCVRASPAGIVYACGTDGLFASFDGSDWTAFDLSTNVDLQSLLVLDDGSVLLCGMSDFAGVWAAERWVQWDVPSSDYYDLALFKGRIFVGAGSEGLMVVEGSTFKVSKANVFSYSLRASARHLAIAGNNEIVRYDGKSYPCLEFNYDLEDE</sequence>
<accession>A0A0B4XFC2</accession>
<evidence type="ECO:0000313" key="2">
    <source>
        <dbReference type="Proteomes" id="UP000031368"/>
    </source>
</evidence>